<reference evidence="11" key="1">
    <citation type="submission" date="2021-01" db="EMBL/GenBank/DDBJ databases">
        <title>Marivirga sp. nov., isolated from intertidal surface sediments.</title>
        <authorList>
            <person name="Zhang M."/>
        </authorList>
    </citation>
    <scope>NUCLEOTIDE SEQUENCE</scope>
    <source>
        <strain evidence="11">SM1354</strain>
    </source>
</reference>
<evidence type="ECO:0000256" key="6">
    <source>
        <dbReference type="ARBA" id="ARBA00022692"/>
    </source>
</evidence>
<evidence type="ECO:0000313" key="12">
    <source>
        <dbReference type="Proteomes" id="UP000642920"/>
    </source>
</evidence>
<proteinExistence type="inferred from homology"/>
<accession>A0A937DJ54</accession>
<evidence type="ECO:0000256" key="8">
    <source>
        <dbReference type="ARBA" id="ARBA00023136"/>
    </source>
</evidence>
<dbReference type="GO" id="GO:0005886">
    <property type="term" value="C:plasma membrane"/>
    <property type="evidence" value="ECO:0007669"/>
    <property type="project" value="UniProtKB-SubCell"/>
</dbReference>
<feature type="transmembrane region" description="Helical" evidence="10">
    <location>
        <begin position="238"/>
        <end position="260"/>
    </location>
</feature>
<keyword evidence="5" id="KW-1003">Cell membrane</keyword>
<dbReference type="RefSeq" id="WP_201920700.1">
    <property type="nucleotide sequence ID" value="NZ_JAERQG010000002.1"/>
</dbReference>
<dbReference type="InterPro" id="IPR002528">
    <property type="entry name" value="MATE_fam"/>
</dbReference>
<evidence type="ECO:0000256" key="1">
    <source>
        <dbReference type="ARBA" id="ARBA00004651"/>
    </source>
</evidence>
<keyword evidence="8 10" id="KW-0472">Membrane</keyword>
<dbReference type="Pfam" id="PF01554">
    <property type="entry name" value="MatE"/>
    <property type="match status" value="2"/>
</dbReference>
<evidence type="ECO:0000256" key="2">
    <source>
        <dbReference type="ARBA" id="ARBA00008417"/>
    </source>
</evidence>
<dbReference type="Proteomes" id="UP000642920">
    <property type="component" value="Unassembled WGS sequence"/>
</dbReference>
<keyword evidence="12" id="KW-1185">Reference proteome</keyword>
<dbReference type="InterPro" id="IPR051327">
    <property type="entry name" value="MATE_MepA_subfamily"/>
</dbReference>
<dbReference type="PANTHER" id="PTHR43823:SF3">
    <property type="entry name" value="MULTIDRUG EXPORT PROTEIN MEPA"/>
    <property type="match status" value="1"/>
</dbReference>
<evidence type="ECO:0000256" key="3">
    <source>
        <dbReference type="ARBA" id="ARBA00022106"/>
    </source>
</evidence>
<dbReference type="GO" id="GO:0015297">
    <property type="term" value="F:antiporter activity"/>
    <property type="evidence" value="ECO:0007669"/>
    <property type="project" value="InterPro"/>
</dbReference>
<feature type="transmembrane region" description="Helical" evidence="10">
    <location>
        <begin position="416"/>
        <end position="437"/>
    </location>
</feature>
<feature type="transmembrane region" description="Helical" evidence="10">
    <location>
        <begin position="21"/>
        <end position="42"/>
    </location>
</feature>
<gene>
    <name evidence="11" type="ORF">JKP34_10335</name>
</gene>
<keyword evidence="7 10" id="KW-1133">Transmembrane helix</keyword>
<feature type="transmembrane region" description="Helical" evidence="10">
    <location>
        <begin position="388"/>
        <end position="410"/>
    </location>
</feature>
<dbReference type="GO" id="GO:0042910">
    <property type="term" value="F:xenobiotic transmembrane transporter activity"/>
    <property type="evidence" value="ECO:0007669"/>
    <property type="project" value="InterPro"/>
</dbReference>
<comment type="caution">
    <text evidence="11">The sequence shown here is derived from an EMBL/GenBank/DDBJ whole genome shotgun (WGS) entry which is preliminary data.</text>
</comment>
<evidence type="ECO:0000256" key="4">
    <source>
        <dbReference type="ARBA" id="ARBA00022448"/>
    </source>
</evidence>
<feature type="transmembrane region" description="Helical" evidence="10">
    <location>
        <begin position="48"/>
        <end position="78"/>
    </location>
</feature>
<organism evidence="11 12">
    <name type="scientific">Marivirga atlantica</name>
    <dbReference type="NCBI Taxonomy" id="1548457"/>
    <lineage>
        <taxon>Bacteria</taxon>
        <taxon>Pseudomonadati</taxon>
        <taxon>Bacteroidota</taxon>
        <taxon>Cytophagia</taxon>
        <taxon>Cytophagales</taxon>
        <taxon>Marivirgaceae</taxon>
        <taxon>Marivirga</taxon>
    </lineage>
</organism>
<dbReference type="EMBL" id="JAERQG010000002">
    <property type="protein sequence ID" value="MBL0765650.1"/>
    <property type="molecule type" value="Genomic_DNA"/>
</dbReference>
<feature type="transmembrane region" description="Helical" evidence="10">
    <location>
        <begin position="165"/>
        <end position="188"/>
    </location>
</feature>
<dbReference type="GO" id="GO:0046677">
    <property type="term" value="P:response to antibiotic"/>
    <property type="evidence" value="ECO:0007669"/>
    <property type="project" value="UniProtKB-KW"/>
</dbReference>
<feature type="transmembrane region" description="Helical" evidence="10">
    <location>
        <begin position="314"/>
        <end position="338"/>
    </location>
</feature>
<dbReference type="PANTHER" id="PTHR43823">
    <property type="entry name" value="SPORULATION PROTEIN YKVU"/>
    <property type="match status" value="1"/>
</dbReference>
<name>A0A937DJ54_9BACT</name>
<evidence type="ECO:0000256" key="5">
    <source>
        <dbReference type="ARBA" id="ARBA00022475"/>
    </source>
</evidence>
<evidence type="ECO:0000256" key="9">
    <source>
        <dbReference type="ARBA" id="ARBA00023251"/>
    </source>
</evidence>
<sequence length="455" mass="48947">MSNSEAFGKEPINTLLRKQSIPSGIGILMLSIYGIVDTIFVGNYVGQLGIAAITVVIPITFLISSIGMGIGIGGASIISRALGAGKPSKANHTLGNQLTATFALGILFCVLGFVFIEPMLKLFGAKGDILGPTVEYFSIILIGIPVLAFSMMSNNVIRAVGYPKVAMVVMVVPAIVNMILDPILIVYFNMGIEGAAWATTGSYFMSATYAAYFFISGKAGIKLSLKDLVPSSSINKEMFSIGSVTFVRQGVVSLLFLVLNNSLFKYGGESSIAVYGIINRMMMLVNVPALGITQGSMPIVGYNFGAKLWKRVRLTLRNAIIAGTIISASIYALIMIFTPQIIRIFTDDISLINETVPALRTVFLATPLIALQLISSAYYQAIGKSRSALLLTLTKQGFFLIPLLLILPSIYELNGIWVSFPIADISSAIVCISYLLYDQKRILIQQKAPNSIQTA</sequence>
<evidence type="ECO:0000256" key="7">
    <source>
        <dbReference type="ARBA" id="ARBA00022989"/>
    </source>
</evidence>
<comment type="subcellular location">
    <subcellularLocation>
        <location evidence="1">Cell membrane</location>
        <topology evidence="1">Multi-pass membrane protein</topology>
    </subcellularLocation>
</comment>
<dbReference type="AlphaFoldDB" id="A0A937DJ54"/>
<evidence type="ECO:0000313" key="11">
    <source>
        <dbReference type="EMBL" id="MBL0765650.1"/>
    </source>
</evidence>
<feature type="transmembrane region" description="Helical" evidence="10">
    <location>
        <begin position="194"/>
        <end position="217"/>
    </location>
</feature>
<keyword evidence="4" id="KW-0813">Transport</keyword>
<dbReference type="CDD" id="cd13143">
    <property type="entry name" value="MATE_MepA_like"/>
    <property type="match status" value="1"/>
</dbReference>
<protein>
    <recommendedName>
        <fullName evidence="3">Multidrug export protein MepA</fullName>
    </recommendedName>
</protein>
<feature type="transmembrane region" description="Helical" evidence="10">
    <location>
        <begin position="358"/>
        <end position="379"/>
    </location>
</feature>
<dbReference type="NCBIfam" id="TIGR00797">
    <property type="entry name" value="matE"/>
    <property type="match status" value="1"/>
</dbReference>
<feature type="transmembrane region" description="Helical" evidence="10">
    <location>
        <begin position="136"/>
        <end position="153"/>
    </location>
</feature>
<feature type="transmembrane region" description="Helical" evidence="10">
    <location>
        <begin position="98"/>
        <end position="116"/>
    </location>
</feature>
<dbReference type="PIRSF" id="PIRSF006603">
    <property type="entry name" value="DinF"/>
    <property type="match status" value="1"/>
</dbReference>
<keyword evidence="9" id="KW-0046">Antibiotic resistance</keyword>
<comment type="similarity">
    <text evidence="2">Belongs to the multi antimicrobial extrusion (MATE) (TC 2.A.66.1) family. MepA subfamily.</text>
</comment>
<dbReference type="InterPro" id="IPR045070">
    <property type="entry name" value="MATE_MepA-like"/>
</dbReference>
<dbReference type="InterPro" id="IPR048279">
    <property type="entry name" value="MdtK-like"/>
</dbReference>
<evidence type="ECO:0000256" key="10">
    <source>
        <dbReference type="SAM" id="Phobius"/>
    </source>
</evidence>
<keyword evidence="6 10" id="KW-0812">Transmembrane</keyword>